<gene>
    <name evidence="2" type="ORF">A2W48_01825</name>
</gene>
<name>A0A1F5WYZ6_9BACT</name>
<accession>A0A1F5WYZ6</accession>
<dbReference type="Proteomes" id="UP000178299">
    <property type="component" value="Unassembled WGS sequence"/>
</dbReference>
<feature type="transmembrane region" description="Helical" evidence="1">
    <location>
        <begin position="17"/>
        <end position="34"/>
    </location>
</feature>
<keyword evidence="1" id="KW-0812">Transmembrane</keyword>
<sequence length="71" mass="7403">MTVSIYRGREGGSMQKALLAGGVLVEAVVAYLALELKQLATITGRFDYHSAIALALCAVAGLVIIVIGKRA</sequence>
<evidence type="ECO:0000256" key="1">
    <source>
        <dbReference type="SAM" id="Phobius"/>
    </source>
</evidence>
<keyword evidence="1" id="KW-0472">Membrane</keyword>
<evidence type="ECO:0000313" key="3">
    <source>
        <dbReference type="Proteomes" id="UP000178299"/>
    </source>
</evidence>
<proteinExistence type="predicted"/>
<protein>
    <submittedName>
        <fullName evidence="2">Uncharacterized protein</fullName>
    </submittedName>
</protein>
<feature type="transmembrane region" description="Helical" evidence="1">
    <location>
        <begin position="46"/>
        <end position="67"/>
    </location>
</feature>
<dbReference type="EMBL" id="MFHS01000028">
    <property type="protein sequence ID" value="OGF80868.1"/>
    <property type="molecule type" value="Genomic_DNA"/>
</dbReference>
<organism evidence="2 3">
    <name type="scientific">Candidatus Giovannonibacteria bacterium RIFCSPHIGHO2_12_44_12</name>
    <dbReference type="NCBI Taxonomy" id="1798340"/>
    <lineage>
        <taxon>Bacteria</taxon>
        <taxon>Candidatus Giovannoniibacteriota</taxon>
    </lineage>
</organism>
<evidence type="ECO:0000313" key="2">
    <source>
        <dbReference type="EMBL" id="OGF80868.1"/>
    </source>
</evidence>
<comment type="caution">
    <text evidence="2">The sequence shown here is derived from an EMBL/GenBank/DDBJ whole genome shotgun (WGS) entry which is preliminary data.</text>
</comment>
<keyword evidence="1" id="KW-1133">Transmembrane helix</keyword>
<dbReference type="AlphaFoldDB" id="A0A1F5WYZ6"/>
<reference evidence="2 3" key="1">
    <citation type="journal article" date="2016" name="Nat. Commun.">
        <title>Thousands of microbial genomes shed light on interconnected biogeochemical processes in an aquifer system.</title>
        <authorList>
            <person name="Anantharaman K."/>
            <person name="Brown C.T."/>
            <person name="Hug L.A."/>
            <person name="Sharon I."/>
            <person name="Castelle C.J."/>
            <person name="Probst A.J."/>
            <person name="Thomas B.C."/>
            <person name="Singh A."/>
            <person name="Wilkins M.J."/>
            <person name="Karaoz U."/>
            <person name="Brodie E.L."/>
            <person name="Williams K.H."/>
            <person name="Hubbard S.S."/>
            <person name="Banfield J.F."/>
        </authorList>
    </citation>
    <scope>NUCLEOTIDE SEQUENCE [LARGE SCALE GENOMIC DNA]</scope>
</reference>